<dbReference type="RefSeq" id="WP_257741272.1">
    <property type="nucleotide sequence ID" value="NZ_CP096115.1"/>
</dbReference>
<dbReference type="Proteomes" id="UP001060368">
    <property type="component" value="Chromosome"/>
</dbReference>
<accession>A0A9E7PLN9</accession>
<proteinExistence type="predicted"/>
<name>A0A9E7PLN9_9EURY</name>
<protein>
    <submittedName>
        <fullName evidence="1">Uncharacterized protein</fullName>
    </submittedName>
</protein>
<dbReference type="EMBL" id="CP096115">
    <property type="protein sequence ID" value="UUX91121.1"/>
    <property type="molecule type" value="Genomic_DNA"/>
</dbReference>
<evidence type="ECO:0000313" key="1">
    <source>
        <dbReference type="EMBL" id="UUX91121.1"/>
    </source>
</evidence>
<gene>
    <name evidence="1" type="ORF">L6E24_06930</name>
</gene>
<reference evidence="1" key="1">
    <citation type="submission" date="2022-04" db="EMBL/GenBank/DDBJ databases">
        <title>Complete genome of Methanoplanus endosymbiosus DSM 3599.</title>
        <authorList>
            <person name="Chen S.-C."/>
            <person name="You Y.-T."/>
            <person name="Zhou Y.-Z."/>
            <person name="Lai M.-C."/>
        </authorList>
    </citation>
    <scope>NUCLEOTIDE SEQUENCE</scope>
    <source>
        <strain evidence="1">DSM 3599</strain>
    </source>
</reference>
<dbReference type="AlphaFoldDB" id="A0A9E7PLN9"/>
<sequence length="162" mass="17665">MKNIFKAVAVMLTMCLTMAVCGPVSAQADSTQKNTDENSINIDIFAKDKNINSGDETYFVSVLTDEAGNPVADKTVYFYQNIMVSGLGVDHYIGETDTDDYGTAVLKVELSIAGDSESMFVGCVAEDTETGRAIYSDHVMITVTNPYPVLSDDENQEELLNY</sequence>
<organism evidence="1 2">
    <name type="scientific">Methanoplanus endosymbiosus</name>
    <dbReference type="NCBI Taxonomy" id="33865"/>
    <lineage>
        <taxon>Archaea</taxon>
        <taxon>Methanobacteriati</taxon>
        <taxon>Methanobacteriota</taxon>
        <taxon>Stenosarchaea group</taxon>
        <taxon>Methanomicrobia</taxon>
        <taxon>Methanomicrobiales</taxon>
        <taxon>Methanomicrobiaceae</taxon>
        <taxon>Methanoplanus</taxon>
    </lineage>
</organism>
<dbReference type="KEGG" id="mend:L6E24_06930"/>
<evidence type="ECO:0000313" key="2">
    <source>
        <dbReference type="Proteomes" id="UP001060368"/>
    </source>
</evidence>
<dbReference type="GeneID" id="74307419"/>
<keyword evidence="2" id="KW-1185">Reference proteome</keyword>